<feature type="region of interest" description="Disordered" evidence="1">
    <location>
        <begin position="1"/>
        <end position="176"/>
    </location>
</feature>
<feature type="region of interest" description="Disordered" evidence="1">
    <location>
        <begin position="271"/>
        <end position="296"/>
    </location>
</feature>
<evidence type="ECO:0000313" key="3">
    <source>
        <dbReference type="EMBL" id="CAK5282748.1"/>
    </source>
</evidence>
<protein>
    <recommendedName>
        <fullName evidence="5">SH3 domain-containing protein</fullName>
    </recommendedName>
</protein>
<comment type="caution">
    <text evidence="3">The sequence shown here is derived from an EMBL/GenBank/DDBJ whole genome shotgun (WGS) entry which is preliminary data.</text>
</comment>
<dbReference type="AlphaFoldDB" id="A0AAD2HV69"/>
<feature type="compositionally biased region" description="Acidic residues" evidence="1">
    <location>
        <begin position="282"/>
        <end position="296"/>
    </location>
</feature>
<evidence type="ECO:0008006" key="5">
    <source>
        <dbReference type="Google" id="ProtNLM"/>
    </source>
</evidence>
<feature type="compositionally biased region" description="Low complexity" evidence="1">
    <location>
        <begin position="146"/>
        <end position="168"/>
    </location>
</feature>
<organism evidence="3 4">
    <name type="scientific">Mycena citricolor</name>
    <dbReference type="NCBI Taxonomy" id="2018698"/>
    <lineage>
        <taxon>Eukaryota</taxon>
        <taxon>Fungi</taxon>
        <taxon>Dikarya</taxon>
        <taxon>Basidiomycota</taxon>
        <taxon>Agaricomycotina</taxon>
        <taxon>Agaricomycetes</taxon>
        <taxon>Agaricomycetidae</taxon>
        <taxon>Agaricales</taxon>
        <taxon>Marasmiineae</taxon>
        <taxon>Mycenaceae</taxon>
        <taxon>Mycena</taxon>
    </lineage>
</organism>
<evidence type="ECO:0000313" key="4">
    <source>
        <dbReference type="Proteomes" id="UP001295794"/>
    </source>
</evidence>
<feature type="region of interest" description="Disordered" evidence="1">
    <location>
        <begin position="486"/>
        <end position="505"/>
    </location>
</feature>
<gene>
    <name evidence="2" type="ORF">MYCIT1_LOCUS34717</name>
    <name evidence="3" type="ORF">MYCIT1_LOCUS34754</name>
</gene>
<accession>A0AAD2HV69</accession>
<evidence type="ECO:0000313" key="2">
    <source>
        <dbReference type="EMBL" id="CAK5282728.1"/>
    </source>
</evidence>
<feature type="compositionally biased region" description="Polar residues" evidence="1">
    <location>
        <begin position="59"/>
        <end position="72"/>
    </location>
</feature>
<dbReference type="SUPFAM" id="SSF50044">
    <property type="entry name" value="SH3-domain"/>
    <property type="match status" value="1"/>
</dbReference>
<dbReference type="EMBL" id="CAVNYO010000460">
    <property type="protein sequence ID" value="CAK5282728.1"/>
    <property type="molecule type" value="Genomic_DNA"/>
</dbReference>
<keyword evidence="4" id="KW-1185">Reference proteome</keyword>
<dbReference type="EMBL" id="CAVNYO010000461">
    <property type="protein sequence ID" value="CAK5282748.1"/>
    <property type="molecule type" value="Genomic_DNA"/>
</dbReference>
<dbReference type="Proteomes" id="UP001295794">
    <property type="component" value="Unassembled WGS sequence"/>
</dbReference>
<feature type="compositionally biased region" description="Low complexity" evidence="1">
    <location>
        <begin position="31"/>
        <end position="41"/>
    </location>
</feature>
<evidence type="ECO:0000256" key="1">
    <source>
        <dbReference type="SAM" id="MobiDB-lite"/>
    </source>
</evidence>
<feature type="compositionally biased region" description="Polar residues" evidence="1">
    <location>
        <begin position="79"/>
        <end position="104"/>
    </location>
</feature>
<sequence>MATGSQPLLTSHWHLPSQSTHAAHRNRPRRSSAMTTTTKAKTPLRLDENALLHPVLVQSPVSPTPTATSNPIGSDFRATGTTPILQQGSSATGLPSAGGSTPTPLSAKRVSFPPPPSSAPRTPTTPTGFGELLSSTRPAPSSPGLSRRTSLARSSSSASVRSGSASASHSRRTSKVLAGVRHRLSQSISAADVTGVATASMPADGAGAADDLVVTVASSPEGMPGSAQAIAARRAPIVIRDFAFDGKDPRHAGQGPDVPRLNDPRVLRRRLLGESRQSDYGPGEDDVDIDEDEDGVDNGWGGLGRFGLWGTVGSSSGSGSLPSPRPDVSSADLARNFAADDENDDEPYDDYADVPVPPGLYQAQFAFEPEDTSEMSLVEGQIVRVVESSGAGAGWAVAIARTPPLLIPDMDLLALNRLVGAREDAGAMWGELWEQYVGQPNKTEPGPDRRALAPESFLVCIRRDGELEDGGAERLAAYLEWVEQERARQEAEDAGHQDELNAEHA</sequence>
<reference evidence="3" key="1">
    <citation type="submission" date="2023-11" db="EMBL/GenBank/DDBJ databases">
        <authorList>
            <person name="De Vega J J."/>
            <person name="De Vega J J."/>
        </authorList>
    </citation>
    <scope>NUCLEOTIDE SEQUENCE</scope>
</reference>
<proteinExistence type="predicted"/>
<dbReference type="InterPro" id="IPR036028">
    <property type="entry name" value="SH3-like_dom_sf"/>
</dbReference>
<name>A0AAD2HV69_9AGAR</name>